<evidence type="ECO:0008006" key="3">
    <source>
        <dbReference type="Google" id="ProtNLM"/>
    </source>
</evidence>
<reference evidence="1" key="1">
    <citation type="submission" date="2021-07" db="EMBL/GenBank/DDBJ databases">
        <title>Studies on halocins as antimicrobial molecules from haloarchaea.</title>
        <authorList>
            <person name="Kumar S."/>
            <person name="Khare S.K."/>
        </authorList>
    </citation>
    <scope>NUCLEOTIDE SEQUENCE</scope>
    <source>
        <strain evidence="1">NCIM 5678</strain>
    </source>
</reference>
<dbReference type="RefSeq" id="WP_007543333.1">
    <property type="nucleotide sequence ID" value="NZ_CP078063.1"/>
</dbReference>
<keyword evidence="2" id="KW-1185">Reference proteome</keyword>
<sequence length="83" mass="8982">MTDADSDEVRTQLEQAFSEVNLPITGPHDLSAAFRSGDNTSFEIADSELTPADLQLAVSPDGYPYETVEAFVDELVDALEDST</sequence>
<dbReference type="EMBL" id="CP078063">
    <property type="protein sequence ID" value="UVE50240.1"/>
    <property type="molecule type" value="Genomic_DNA"/>
</dbReference>
<accession>A0ABY5RGE1</accession>
<name>A0ABY5RGE1_HALLR</name>
<dbReference type="InterPro" id="IPR024093">
    <property type="entry name" value="Uncharacterised_MTH865"/>
</dbReference>
<dbReference type="Gene3D" id="1.10.238.80">
    <property type="entry name" value="MTH865-like"/>
    <property type="match status" value="1"/>
</dbReference>
<evidence type="ECO:0000313" key="1">
    <source>
        <dbReference type="EMBL" id="UVE50240.1"/>
    </source>
</evidence>
<protein>
    <recommendedName>
        <fullName evidence="3">MTH865-like family protein</fullName>
    </recommendedName>
</protein>
<dbReference type="SUPFAM" id="SSF69025">
    <property type="entry name" value="Hypothetical protein MTH865"/>
    <property type="match status" value="1"/>
</dbReference>
<gene>
    <name evidence="1" type="ORF">KU306_15265</name>
</gene>
<dbReference type="InterPro" id="IPR036825">
    <property type="entry name" value="MTH865-like_sf"/>
</dbReference>
<dbReference type="GeneID" id="74530294"/>
<evidence type="ECO:0000313" key="2">
    <source>
        <dbReference type="Proteomes" id="UP001058330"/>
    </source>
</evidence>
<organism evidence="1 2">
    <name type="scientific">Haloferax larsenii</name>
    <dbReference type="NCBI Taxonomy" id="302484"/>
    <lineage>
        <taxon>Archaea</taxon>
        <taxon>Methanobacteriati</taxon>
        <taxon>Methanobacteriota</taxon>
        <taxon>Stenosarchaea group</taxon>
        <taxon>Halobacteria</taxon>
        <taxon>Halobacteriales</taxon>
        <taxon>Haloferacaceae</taxon>
        <taxon>Haloferax</taxon>
    </lineage>
</organism>
<dbReference type="Proteomes" id="UP001058330">
    <property type="component" value="Chromosome"/>
</dbReference>
<proteinExistence type="predicted"/>
<dbReference type="Pfam" id="PF07747">
    <property type="entry name" value="MTH865"/>
    <property type="match status" value="1"/>
</dbReference>